<gene>
    <name evidence="2" type="ORF">AK830_g2375</name>
</gene>
<name>A0A0P7BFH1_9HYPO</name>
<dbReference type="Proteomes" id="UP000050424">
    <property type="component" value="Unassembled WGS sequence"/>
</dbReference>
<dbReference type="OrthoDB" id="10513798at2759"/>
<organism evidence="2 3">
    <name type="scientific">Neonectria ditissima</name>
    <dbReference type="NCBI Taxonomy" id="78410"/>
    <lineage>
        <taxon>Eukaryota</taxon>
        <taxon>Fungi</taxon>
        <taxon>Dikarya</taxon>
        <taxon>Ascomycota</taxon>
        <taxon>Pezizomycotina</taxon>
        <taxon>Sordariomycetes</taxon>
        <taxon>Hypocreomycetidae</taxon>
        <taxon>Hypocreales</taxon>
        <taxon>Nectriaceae</taxon>
        <taxon>Neonectria</taxon>
    </lineage>
</organism>
<dbReference type="AlphaFoldDB" id="A0A0P7BFH1"/>
<sequence length="73" mass="7685">MPSPSQNQPWKSEWPPSNVASKGTSHGCPAGTLLYGSGDTVSKPRDKEPIQTPEPTNKHEALPSTTDGETPSG</sequence>
<protein>
    <submittedName>
        <fullName evidence="2">Uncharacterized protein</fullName>
    </submittedName>
</protein>
<accession>A0A0P7BFH1</accession>
<comment type="caution">
    <text evidence="2">The sequence shown here is derived from an EMBL/GenBank/DDBJ whole genome shotgun (WGS) entry which is preliminary data.</text>
</comment>
<dbReference type="EMBL" id="LKCW01000022">
    <property type="protein sequence ID" value="KPM44211.1"/>
    <property type="molecule type" value="Genomic_DNA"/>
</dbReference>
<feature type="compositionally biased region" description="Polar residues" evidence="1">
    <location>
        <begin position="63"/>
        <end position="73"/>
    </location>
</feature>
<evidence type="ECO:0000313" key="2">
    <source>
        <dbReference type="EMBL" id="KPM44211.1"/>
    </source>
</evidence>
<evidence type="ECO:0000256" key="1">
    <source>
        <dbReference type="SAM" id="MobiDB-lite"/>
    </source>
</evidence>
<feature type="compositionally biased region" description="Polar residues" evidence="1">
    <location>
        <begin position="1"/>
        <end position="10"/>
    </location>
</feature>
<feature type="region of interest" description="Disordered" evidence="1">
    <location>
        <begin position="1"/>
        <end position="73"/>
    </location>
</feature>
<evidence type="ECO:0000313" key="3">
    <source>
        <dbReference type="Proteomes" id="UP000050424"/>
    </source>
</evidence>
<reference evidence="2 3" key="1">
    <citation type="submission" date="2015-09" db="EMBL/GenBank/DDBJ databases">
        <title>Draft genome of a European isolate of the apple canker pathogen Neonectria ditissima.</title>
        <authorList>
            <person name="Gomez-Cortecero A."/>
            <person name="Harrison R.J."/>
            <person name="Armitage A.D."/>
        </authorList>
    </citation>
    <scope>NUCLEOTIDE SEQUENCE [LARGE SCALE GENOMIC DNA]</scope>
    <source>
        <strain evidence="2 3">R09/05</strain>
    </source>
</reference>
<keyword evidence="3" id="KW-1185">Reference proteome</keyword>
<proteinExistence type="predicted"/>